<dbReference type="AlphaFoldDB" id="A0A1Y2FB01"/>
<keyword evidence="5" id="KW-0804">Transcription</keyword>
<dbReference type="RefSeq" id="XP_040724404.1">
    <property type="nucleotide sequence ID" value="XM_040872071.1"/>
</dbReference>
<evidence type="ECO:0000259" key="8">
    <source>
        <dbReference type="Pfam" id="PF10406"/>
    </source>
</evidence>
<protein>
    <recommendedName>
        <fullName evidence="3">Transcription initiation factor TFIID subunit 8</fullName>
    </recommendedName>
</protein>
<sequence length="285" mass="32321">MSSNVTSEVIDILLSRAVAETLLSLDQYEAIDKDALFHLNQLTEQFLQMLLHRILACTRVKRRTRASYEDVELALLREHISTGALETELTRVAGSQCKRAASPVLEVCADKIPKRFESAMDRKLQAQLLGPELNGKRRGIPPYMMEKGMLLPALPPLYTHQKTAVFPDRVDSELEMRQRVLQETQLVEASLWRLADMEEQAIHKQLVGNGELDTVMQDADISGNDSSGDDDQDRPTNVMSRTAIRQMARRKRLEAFSQVWKDMSFGELVRHRPTNVDTIKHAGKV</sequence>
<dbReference type="OMA" id="LHRILAC"/>
<evidence type="ECO:0000256" key="1">
    <source>
        <dbReference type="ARBA" id="ARBA00004123"/>
    </source>
</evidence>
<evidence type="ECO:0000256" key="5">
    <source>
        <dbReference type="ARBA" id="ARBA00023163"/>
    </source>
</evidence>
<dbReference type="GeneID" id="63788670"/>
<dbReference type="PANTHER" id="PTHR46469">
    <property type="entry name" value="TRANSCRIPTION INITIATION FACTOR TFIID SUBUNIT 8"/>
    <property type="match status" value="1"/>
</dbReference>
<keyword evidence="4" id="KW-0805">Transcription regulation</keyword>
<dbReference type="SUPFAM" id="SSF47113">
    <property type="entry name" value="Histone-fold"/>
    <property type="match status" value="1"/>
</dbReference>
<evidence type="ECO:0000256" key="4">
    <source>
        <dbReference type="ARBA" id="ARBA00023015"/>
    </source>
</evidence>
<dbReference type="GO" id="GO:0006367">
    <property type="term" value="P:transcription initiation at RNA polymerase II promoter"/>
    <property type="evidence" value="ECO:0007669"/>
    <property type="project" value="TreeGrafter"/>
</dbReference>
<evidence type="ECO:0000313" key="10">
    <source>
        <dbReference type="Proteomes" id="UP000193685"/>
    </source>
</evidence>
<dbReference type="Pfam" id="PF10406">
    <property type="entry name" value="TAF8_C"/>
    <property type="match status" value="1"/>
</dbReference>
<comment type="subcellular location">
    <subcellularLocation>
        <location evidence="1">Nucleus</location>
    </subcellularLocation>
</comment>
<dbReference type="EMBL" id="MCFI01000013">
    <property type="protein sequence ID" value="ORY80516.1"/>
    <property type="molecule type" value="Genomic_DNA"/>
</dbReference>
<feature type="region of interest" description="Disordered" evidence="7">
    <location>
        <begin position="218"/>
        <end position="237"/>
    </location>
</feature>
<accession>A0A1Y2FB01</accession>
<evidence type="ECO:0000313" key="9">
    <source>
        <dbReference type="EMBL" id="ORY80516.1"/>
    </source>
</evidence>
<name>A0A1Y2FB01_PROLT</name>
<proteinExistence type="inferred from homology"/>
<dbReference type="CDD" id="cd00076">
    <property type="entry name" value="HFD_SF"/>
    <property type="match status" value="1"/>
</dbReference>
<comment type="similarity">
    <text evidence="2">Belongs to the TAF8 family.</text>
</comment>
<reference evidence="9 10" key="1">
    <citation type="submission" date="2016-07" db="EMBL/GenBank/DDBJ databases">
        <title>Pervasive Adenine N6-methylation of Active Genes in Fungi.</title>
        <authorList>
            <consortium name="DOE Joint Genome Institute"/>
            <person name="Mondo S.J."/>
            <person name="Dannebaum R.O."/>
            <person name="Kuo R.C."/>
            <person name="Labutti K."/>
            <person name="Haridas S."/>
            <person name="Kuo A."/>
            <person name="Salamov A."/>
            <person name="Ahrendt S.R."/>
            <person name="Lipzen A."/>
            <person name="Sullivan W."/>
            <person name="Andreopoulos W.B."/>
            <person name="Clum A."/>
            <person name="Lindquist E."/>
            <person name="Daum C."/>
            <person name="Ramamoorthy G.K."/>
            <person name="Gryganskyi A."/>
            <person name="Culley D."/>
            <person name="Magnuson J.K."/>
            <person name="James T.Y."/>
            <person name="O'Malley M.A."/>
            <person name="Stajich J.E."/>
            <person name="Spatafora J.W."/>
            <person name="Visel A."/>
            <person name="Grigoriev I.V."/>
        </authorList>
    </citation>
    <scope>NUCLEOTIDE SEQUENCE [LARGE SCALE GENOMIC DNA]</scope>
    <source>
        <strain evidence="9 10">12-1054</strain>
    </source>
</reference>
<keyword evidence="10" id="KW-1185">Reference proteome</keyword>
<dbReference type="InterPro" id="IPR009072">
    <property type="entry name" value="Histone-fold"/>
</dbReference>
<evidence type="ECO:0000256" key="3">
    <source>
        <dbReference type="ARBA" id="ARBA00017307"/>
    </source>
</evidence>
<dbReference type="InterPro" id="IPR019473">
    <property type="entry name" value="TFIID_su8_C"/>
</dbReference>
<evidence type="ECO:0000256" key="2">
    <source>
        <dbReference type="ARBA" id="ARBA00008767"/>
    </source>
</evidence>
<dbReference type="GO" id="GO:0046982">
    <property type="term" value="F:protein heterodimerization activity"/>
    <property type="evidence" value="ECO:0007669"/>
    <property type="project" value="InterPro"/>
</dbReference>
<evidence type="ECO:0000256" key="7">
    <source>
        <dbReference type="SAM" id="MobiDB-lite"/>
    </source>
</evidence>
<dbReference type="STRING" id="56484.A0A1Y2FB01"/>
<dbReference type="GO" id="GO:0005669">
    <property type="term" value="C:transcription factor TFIID complex"/>
    <property type="evidence" value="ECO:0007669"/>
    <property type="project" value="InterPro"/>
</dbReference>
<dbReference type="PANTHER" id="PTHR46469:SF1">
    <property type="entry name" value="TRANSCRIPTION INITIATION FACTOR TFIID SUBUNIT 8"/>
    <property type="match status" value="1"/>
</dbReference>
<feature type="domain" description="Transcription factor TFIID subunit 8 C-terminal" evidence="8">
    <location>
        <begin position="151"/>
        <end position="194"/>
    </location>
</feature>
<organism evidence="9 10">
    <name type="scientific">Protomyces lactucae-debilis</name>
    <dbReference type="NCBI Taxonomy" id="2754530"/>
    <lineage>
        <taxon>Eukaryota</taxon>
        <taxon>Fungi</taxon>
        <taxon>Dikarya</taxon>
        <taxon>Ascomycota</taxon>
        <taxon>Taphrinomycotina</taxon>
        <taxon>Taphrinomycetes</taxon>
        <taxon>Taphrinales</taxon>
        <taxon>Protomycetaceae</taxon>
        <taxon>Protomyces</taxon>
    </lineage>
</organism>
<comment type="caution">
    <text evidence="9">The sequence shown here is derived from an EMBL/GenBank/DDBJ whole genome shotgun (WGS) entry which is preliminary data.</text>
</comment>
<dbReference type="InterPro" id="IPR037818">
    <property type="entry name" value="TAF8"/>
</dbReference>
<keyword evidence="6" id="KW-0539">Nucleus</keyword>
<evidence type="ECO:0000256" key="6">
    <source>
        <dbReference type="ARBA" id="ARBA00023242"/>
    </source>
</evidence>
<gene>
    <name evidence="9" type="ORF">BCR37DRAFT_404941</name>
</gene>
<dbReference type="Proteomes" id="UP000193685">
    <property type="component" value="Unassembled WGS sequence"/>
</dbReference>